<feature type="transmembrane region" description="Helical" evidence="8">
    <location>
        <begin position="484"/>
        <end position="505"/>
    </location>
</feature>
<evidence type="ECO:0000256" key="8">
    <source>
        <dbReference type="SAM" id="Phobius"/>
    </source>
</evidence>
<feature type="domain" description="ABC transmembrane type-1" evidence="9">
    <location>
        <begin position="318"/>
        <end position="505"/>
    </location>
</feature>
<keyword evidence="6 8" id="KW-1133">Transmembrane helix</keyword>
<gene>
    <name evidence="10" type="ORF">ACFPOC_09755</name>
</gene>
<keyword evidence="5 8" id="KW-0812">Transmembrane</keyword>
<feature type="transmembrane region" description="Helical" evidence="8">
    <location>
        <begin position="286"/>
        <end position="305"/>
    </location>
</feature>
<feature type="transmembrane region" description="Helical" evidence="8">
    <location>
        <begin position="383"/>
        <end position="401"/>
    </location>
</feature>
<feature type="transmembrane region" description="Helical" evidence="8">
    <location>
        <begin position="61"/>
        <end position="81"/>
    </location>
</feature>
<evidence type="ECO:0000256" key="2">
    <source>
        <dbReference type="ARBA" id="ARBA00022448"/>
    </source>
</evidence>
<dbReference type="PROSITE" id="PS50044">
    <property type="entry name" value="SIGMA54_3"/>
    <property type="match status" value="1"/>
</dbReference>
<keyword evidence="3" id="KW-1003">Cell membrane</keyword>
<accession>A0ABW0SCQ0</accession>
<comment type="caution">
    <text evidence="10">The sequence shown here is derived from an EMBL/GenBank/DDBJ whole genome shotgun (WGS) entry which is preliminary data.</text>
</comment>
<dbReference type="Gene3D" id="1.10.3720.10">
    <property type="entry name" value="MetI-like"/>
    <property type="match status" value="2"/>
</dbReference>
<evidence type="ECO:0000313" key="11">
    <source>
        <dbReference type="Proteomes" id="UP001596056"/>
    </source>
</evidence>
<evidence type="ECO:0000259" key="9">
    <source>
        <dbReference type="PROSITE" id="PS50928"/>
    </source>
</evidence>
<feature type="transmembrane region" description="Helical" evidence="8">
    <location>
        <begin position="441"/>
        <end position="464"/>
    </location>
</feature>
<dbReference type="RefSeq" id="WP_209840489.1">
    <property type="nucleotide sequence ID" value="NZ_JAGGJP010000007.1"/>
</dbReference>
<keyword evidence="2" id="KW-0813">Transport</keyword>
<dbReference type="SUPFAM" id="SSF161098">
    <property type="entry name" value="MetI-like"/>
    <property type="match status" value="2"/>
</dbReference>
<reference evidence="11" key="1">
    <citation type="journal article" date="2019" name="Int. J. Syst. Evol. Microbiol.">
        <title>The Global Catalogue of Microorganisms (GCM) 10K type strain sequencing project: providing services to taxonomists for standard genome sequencing and annotation.</title>
        <authorList>
            <consortium name="The Broad Institute Genomics Platform"/>
            <consortium name="The Broad Institute Genome Sequencing Center for Infectious Disease"/>
            <person name="Wu L."/>
            <person name="Ma J."/>
        </authorList>
    </citation>
    <scope>NUCLEOTIDE SEQUENCE [LARGE SCALE GENOMIC DNA]</scope>
    <source>
        <strain evidence="11">KACC 11588</strain>
    </source>
</reference>
<feature type="transmembrane region" description="Helical" evidence="8">
    <location>
        <begin position="21"/>
        <end position="41"/>
    </location>
</feature>
<comment type="subcellular location">
    <subcellularLocation>
        <location evidence="1">Cell inner membrane</location>
        <topology evidence="1">Multi-pass membrane protein</topology>
    </subcellularLocation>
</comment>
<organism evidence="10 11">
    <name type="scientific">Rubellimicrobium aerolatum</name>
    <dbReference type="NCBI Taxonomy" id="490979"/>
    <lineage>
        <taxon>Bacteria</taxon>
        <taxon>Pseudomonadati</taxon>
        <taxon>Pseudomonadota</taxon>
        <taxon>Alphaproteobacteria</taxon>
        <taxon>Rhodobacterales</taxon>
        <taxon>Roseobacteraceae</taxon>
        <taxon>Rubellimicrobium</taxon>
    </lineage>
</organism>
<dbReference type="CDD" id="cd06261">
    <property type="entry name" value="TM_PBP2"/>
    <property type="match status" value="1"/>
</dbReference>
<evidence type="ECO:0000256" key="6">
    <source>
        <dbReference type="ARBA" id="ARBA00022989"/>
    </source>
</evidence>
<evidence type="ECO:0000256" key="4">
    <source>
        <dbReference type="ARBA" id="ARBA00022519"/>
    </source>
</evidence>
<feature type="domain" description="ABC transmembrane type-1" evidence="9">
    <location>
        <begin position="56"/>
        <end position="257"/>
    </location>
</feature>
<dbReference type="Proteomes" id="UP001596056">
    <property type="component" value="Unassembled WGS sequence"/>
</dbReference>
<evidence type="ECO:0000256" key="3">
    <source>
        <dbReference type="ARBA" id="ARBA00022475"/>
    </source>
</evidence>
<feature type="transmembrane region" description="Helical" evidence="8">
    <location>
        <begin position="357"/>
        <end position="377"/>
    </location>
</feature>
<feature type="transmembrane region" description="Helical" evidence="8">
    <location>
        <begin position="239"/>
        <end position="258"/>
    </location>
</feature>
<evidence type="ECO:0000313" key="10">
    <source>
        <dbReference type="EMBL" id="MFC5566696.1"/>
    </source>
</evidence>
<feature type="transmembrane region" description="Helical" evidence="8">
    <location>
        <begin position="325"/>
        <end position="345"/>
    </location>
</feature>
<dbReference type="InterPro" id="IPR000515">
    <property type="entry name" value="MetI-like"/>
</dbReference>
<dbReference type="PANTHER" id="PTHR43357">
    <property type="entry name" value="INNER MEMBRANE ABC TRANSPORTER PERMEASE PROTEIN YDCV"/>
    <property type="match status" value="1"/>
</dbReference>
<dbReference type="EMBL" id="JBHSNA010000007">
    <property type="protein sequence ID" value="MFC5566696.1"/>
    <property type="molecule type" value="Genomic_DNA"/>
</dbReference>
<name>A0ABW0SCQ0_9RHOB</name>
<feature type="transmembrane region" description="Helical" evidence="8">
    <location>
        <begin position="195"/>
        <end position="219"/>
    </location>
</feature>
<sequence>MALRRAGQGTRARTGPPRRPGTLAALLVAALCLGPLVPLLLRSGEGGLGAADAAALRFTLLQAALSAGLSVALAIPVARALARRRFPGRGALITLLGAPFLLPVLVAVMGLLALFGRNGLLNAALAALGLPPVSIYGLHGVVLAHLFLNLPLATRLLLQGWLDVPAERFRLAAALNAPVWALIERPMLARTVPGAFATIFALCLTSFSVALILGGGPAATTLELAIYQAIRFEADFPTAARLALLQYALCGAAALLALRLAPGAMGQGGPGRAVQRWDAKGRAADALWIALAALFLLLPLGLAGWRGLAGLPDLPPEAGPAALRSLGVALAASALTLLLALALALHGGRLAQLAGALPLAASSLVLGTGLLLILRPLTTPATLALPVTALLDALAALPFALRSLAPAIAEIESRHGRLADSLNLTGPSRLRRLTLPLARPALGFAGGLAAALSVGNLGVIALFAGEDQTTLPLLMARLMGAYRMDAAAGVGLLIAAMALLLFWILDRMGRADAAP</sequence>
<keyword evidence="11" id="KW-1185">Reference proteome</keyword>
<proteinExistence type="predicted"/>
<keyword evidence="4" id="KW-0997">Cell inner membrane</keyword>
<dbReference type="PANTHER" id="PTHR43357:SF4">
    <property type="entry name" value="INNER MEMBRANE ABC TRANSPORTER PERMEASE PROTEIN YDCV"/>
    <property type="match status" value="1"/>
</dbReference>
<dbReference type="PROSITE" id="PS50928">
    <property type="entry name" value="ABC_TM1"/>
    <property type="match status" value="2"/>
</dbReference>
<keyword evidence="7 8" id="KW-0472">Membrane</keyword>
<protein>
    <submittedName>
        <fullName evidence="10">Thiamine/thiamine pyrophosphate ABC transporter permease ThiP</fullName>
    </submittedName>
</protein>
<evidence type="ECO:0000256" key="5">
    <source>
        <dbReference type="ARBA" id="ARBA00022692"/>
    </source>
</evidence>
<dbReference type="InterPro" id="IPR035906">
    <property type="entry name" value="MetI-like_sf"/>
</dbReference>
<feature type="transmembrane region" description="Helical" evidence="8">
    <location>
        <begin position="93"/>
        <end position="115"/>
    </location>
</feature>
<evidence type="ECO:0000256" key="1">
    <source>
        <dbReference type="ARBA" id="ARBA00004429"/>
    </source>
</evidence>
<evidence type="ECO:0000256" key="7">
    <source>
        <dbReference type="ARBA" id="ARBA00023136"/>
    </source>
</evidence>
<feature type="transmembrane region" description="Helical" evidence="8">
    <location>
        <begin position="135"/>
        <end position="158"/>
    </location>
</feature>